<geneLocation type="plasmid" evidence="1 2">
    <name>unnamed1</name>
</geneLocation>
<name>A0A1B1A9N2_9RHOB</name>
<protein>
    <submittedName>
        <fullName evidence="1">Uncharacterized protein</fullName>
    </submittedName>
</protein>
<dbReference type="KEGG" id="rmb:K529_020940"/>
<organism evidence="1 2">
    <name type="scientific">Tritonibacter mobilis F1926</name>
    <dbReference type="NCBI Taxonomy" id="1265309"/>
    <lineage>
        <taxon>Bacteria</taxon>
        <taxon>Pseudomonadati</taxon>
        <taxon>Pseudomonadota</taxon>
        <taxon>Alphaproteobacteria</taxon>
        <taxon>Rhodobacterales</taxon>
        <taxon>Paracoccaceae</taxon>
        <taxon>Tritonibacter</taxon>
    </lineage>
</organism>
<evidence type="ECO:0000313" key="2">
    <source>
        <dbReference type="Proteomes" id="UP000013243"/>
    </source>
</evidence>
<evidence type="ECO:0000313" key="1">
    <source>
        <dbReference type="EMBL" id="ANP43227.1"/>
    </source>
</evidence>
<sequence>MIRKKRLSLSLGEMTVRMPILETMGVAECFKLNEKRKATRTQHGELSIGQSADETNYLFGDLFVRCLYSIFISTGHVSCR</sequence>
<accession>A0A1B1A9N2</accession>
<reference evidence="1 2" key="1">
    <citation type="journal article" date="2016" name="ISME J.">
        <title>Global occurrence and heterogeneity of the Roseobacter-clade species Ruegeria mobilis.</title>
        <authorList>
            <person name="Sonnenschein E."/>
            <person name="Gram L."/>
        </authorList>
    </citation>
    <scope>NUCLEOTIDE SEQUENCE [LARGE SCALE GENOMIC DNA]</scope>
    <source>
        <strain evidence="1 2">F1926</strain>
        <plasmid evidence="1 2">unnamed1</plasmid>
    </source>
</reference>
<dbReference type="EMBL" id="CP015231">
    <property type="protein sequence ID" value="ANP43227.1"/>
    <property type="molecule type" value="Genomic_DNA"/>
</dbReference>
<gene>
    <name evidence="1" type="ORF">K529_020940</name>
</gene>
<proteinExistence type="predicted"/>
<dbReference type="Proteomes" id="UP000013243">
    <property type="component" value="Plasmid unnamed1"/>
</dbReference>
<dbReference type="AlphaFoldDB" id="A0A1B1A9N2"/>
<keyword evidence="1" id="KW-0614">Plasmid</keyword>